<keyword evidence="10" id="KW-1185">Reference proteome</keyword>
<dbReference type="PANTHER" id="PTHR16024:SF27">
    <property type="entry name" value="XK-RELATED PROTEIN"/>
    <property type="match status" value="1"/>
</dbReference>
<comment type="similarity">
    <text evidence="2 7">Belongs to the XK family.</text>
</comment>
<evidence type="ECO:0000256" key="2">
    <source>
        <dbReference type="ARBA" id="ARBA00008789"/>
    </source>
</evidence>
<evidence type="ECO:0000256" key="7">
    <source>
        <dbReference type="RuleBase" id="RU910716"/>
    </source>
</evidence>
<feature type="transmembrane region" description="Helical" evidence="7">
    <location>
        <begin position="517"/>
        <end position="536"/>
    </location>
</feature>
<proteinExistence type="inferred from homology"/>
<dbReference type="EMBL" id="OU963896">
    <property type="protein sequence ID" value="CAH0404690.1"/>
    <property type="molecule type" value="Genomic_DNA"/>
</dbReference>
<dbReference type="InterPro" id="IPR050895">
    <property type="entry name" value="XK-related_scramblase"/>
</dbReference>
<evidence type="ECO:0000256" key="5">
    <source>
        <dbReference type="ARBA" id="ARBA00022989"/>
    </source>
</evidence>
<feature type="transmembrane region" description="Helical" evidence="7">
    <location>
        <begin position="449"/>
        <end position="468"/>
    </location>
</feature>
<accession>A0ABN8B5R3</accession>
<evidence type="ECO:0000313" key="9">
    <source>
        <dbReference type="EMBL" id="CAH0404690.1"/>
    </source>
</evidence>
<reference evidence="9" key="1">
    <citation type="submission" date="2021-12" db="EMBL/GenBank/DDBJ databases">
        <authorList>
            <person name="King R."/>
        </authorList>
    </citation>
    <scope>NUCLEOTIDE SEQUENCE</scope>
</reference>
<feature type="transmembrane region" description="Helical" evidence="7">
    <location>
        <begin position="488"/>
        <end position="505"/>
    </location>
</feature>
<feature type="transmembrane region" description="Helical" evidence="7">
    <location>
        <begin position="116"/>
        <end position="142"/>
    </location>
</feature>
<sequence>MVTCELDQDVSGEVLGFKLPPWQSLVLHRVLPSCGGLLVYLTLMCYDFALLYEHYRNNEKPIAALCTIFILFPAVISLVFTLASPPPGLQTELTAYTVNLKKKDIKWIIRQFASCIFFPVAAIGRYCYLIFWWIEAVCASWAEDESRTKEALGRAKVPSSMELYLFLQAFMHAAPHSILNILDLMSHSTKPDYDKAIMQGVSIVVSCMRMSSTATLYRRHEREKLNGKRYPWRETYLQLEFLNVSINTDMKNKSEPVEAIYDTIKPVEYQESTNLELADTQNRAISDFIKFSPRSTLHEVNYDDIYTDSDSGSDYLPPVSHRDMHQPSSTPGSDDEYVRPLSIIERVAPRRGTSTYVIEQVEITPPPVLPAPRPGSLAVWAEKIVENAESIPSWLSAPHRSKYCDEVIQDEPDIPVHVPSTLKRGLEPQDATAALVQYLGWYAFFVSRLLSIAAIINCSIVAAVILLFSHYQVMLLFLIVPQASTVRRGFYIFLAFIYLFCLMEFKVRFRHVRVWHVFWVITCTVEAILFTGLWAGLGNDMTDWWKHYLIKVIFISLLLSYMCFMVYFVLLQPKETMVYIDRKGIRNV</sequence>
<gene>
    <name evidence="9" type="ORF">CHILSU_LOCUS8035</name>
</gene>
<dbReference type="Proteomes" id="UP001153292">
    <property type="component" value="Chromosome 3"/>
</dbReference>
<evidence type="ECO:0000256" key="3">
    <source>
        <dbReference type="ARBA" id="ARBA00022475"/>
    </source>
</evidence>
<evidence type="ECO:0000256" key="1">
    <source>
        <dbReference type="ARBA" id="ARBA00004651"/>
    </source>
</evidence>
<dbReference type="Pfam" id="PF09815">
    <property type="entry name" value="XK-related"/>
    <property type="match status" value="2"/>
</dbReference>
<evidence type="ECO:0000256" key="4">
    <source>
        <dbReference type="ARBA" id="ARBA00022692"/>
    </source>
</evidence>
<feature type="transmembrane region" description="Helical" evidence="7">
    <location>
        <begin position="30"/>
        <end position="50"/>
    </location>
</feature>
<keyword evidence="3" id="KW-1003">Cell membrane</keyword>
<comment type="subcellular location">
    <subcellularLocation>
        <location evidence="1">Cell membrane</location>
        <topology evidence="1">Multi-pass membrane protein</topology>
    </subcellularLocation>
    <subcellularLocation>
        <location evidence="7">Membrane</location>
        <topology evidence="7">Multi-pass membrane protein</topology>
    </subcellularLocation>
</comment>
<protein>
    <recommendedName>
        <fullName evidence="7">XK-related protein</fullName>
    </recommendedName>
</protein>
<keyword evidence="4 7" id="KW-0812">Transmembrane</keyword>
<evidence type="ECO:0000256" key="6">
    <source>
        <dbReference type="ARBA" id="ARBA00023136"/>
    </source>
</evidence>
<feature type="region of interest" description="Disordered" evidence="8">
    <location>
        <begin position="309"/>
        <end position="336"/>
    </location>
</feature>
<feature type="transmembrane region" description="Helical" evidence="7">
    <location>
        <begin position="548"/>
        <end position="570"/>
    </location>
</feature>
<feature type="transmembrane region" description="Helical" evidence="7">
    <location>
        <begin position="62"/>
        <end position="83"/>
    </location>
</feature>
<dbReference type="InterPro" id="IPR018629">
    <property type="entry name" value="XK-rel"/>
</dbReference>
<name>A0ABN8B5R3_CHISP</name>
<evidence type="ECO:0000256" key="8">
    <source>
        <dbReference type="SAM" id="MobiDB-lite"/>
    </source>
</evidence>
<keyword evidence="5 7" id="KW-1133">Transmembrane helix</keyword>
<organism evidence="9 10">
    <name type="scientific">Chilo suppressalis</name>
    <name type="common">Asiatic rice borer moth</name>
    <dbReference type="NCBI Taxonomy" id="168631"/>
    <lineage>
        <taxon>Eukaryota</taxon>
        <taxon>Metazoa</taxon>
        <taxon>Ecdysozoa</taxon>
        <taxon>Arthropoda</taxon>
        <taxon>Hexapoda</taxon>
        <taxon>Insecta</taxon>
        <taxon>Pterygota</taxon>
        <taxon>Neoptera</taxon>
        <taxon>Endopterygota</taxon>
        <taxon>Lepidoptera</taxon>
        <taxon>Glossata</taxon>
        <taxon>Ditrysia</taxon>
        <taxon>Pyraloidea</taxon>
        <taxon>Crambidae</taxon>
        <taxon>Crambinae</taxon>
        <taxon>Chilo</taxon>
    </lineage>
</organism>
<keyword evidence="6 7" id="KW-0472">Membrane</keyword>
<dbReference type="PANTHER" id="PTHR16024">
    <property type="entry name" value="XK-RELATED PROTEIN"/>
    <property type="match status" value="1"/>
</dbReference>
<evidence type="ECO:0000313" key="10">
    <source>
        <dbReference type="Proteomes" id="UP001153292"/>
    </source>
</evidence>